<sequence length="131" mass="15506">MPEVRADFHAILTEDELMAFIEDMDNVNCEFKLPYLASAIMRQAEFTNWPFRKLNHFKEGREVLEDFIRANPNNIEGRYIRLLCQLNAPSFLNYDNIDEDRAFVNKNIETANLTADYKKIMLFNIKKHTNK</sequence>
<name>A0ABV5F210_9FLAO</name>
<keyword evidence="2" id="KW-1185">Reference proteome</keyword>
<evidence type="ECO:0000313" key="2">
    <source>
        <dbReference type="Proteomes" id="UP001589605"/>
    </source>
</evidence>
<dbReference type="RefSeq" id="WP_382382668.1">
    <property type="nucleotide sequence ID" value="NZ_JBHMEZ010000011.1"/>
</dbReference>
<evidence type="ECO:0000313" key="1">
    <source>
        <dbReference type="EMBL" id="MFB9053481.1"/>
    </source>
</evidence>
<protein>
    <submittedName>
        <fullName evidence="1">Uncharacterized protein</fullName>
    </submittedName>
</protein>
<accession>A0ABV5F210</accession>
<gene>
    <name evidence="1" type="ORF">ACFFVB_10370</name>
</gene>
<proteinExistence type="predicted"/>
<dbReference type="Proteomes" id="UP001589605">
    <property type="component" value="Unassembled WGS sequence"/>
</dbReference>
<reference evidence="1 2" key="1">
    <citation type="submission" date="2024-09" db="EMBL/GenBank/DDBJ databases">
        <authorList>
            <person name="Sun Q."/>
            <person name="Mori K."/>
        </authorList>
    </citation>
    <scope>NUCLEOTIDE SEQUENCE [LARGE SCALE GENOMIC DNA]</scope>
    <source>
        <strain evidence="1 2">CECT 8286</strain>
    </source>
</reference>
<dbReference type="EMBL" id="JBHMEZ010000011">
    <property type="protein sequence ID" value="MFB9053481.1"/>
    <property type="molecule type" value="Genomic_DNA"/>
</dbReference>
<comment type="caution">
    <text evidence="1">The sequence shown here is derived from an EMBL/GenBank/DDBJ whole genome shotgun (WGS) entry which is preliminary data.</text>
</comment>
<organism evidence="1 2">
    <name type="scientific">Formosa undariae</name>
    <dbReference type="NCBI Taxonomy" id="1325436"/>
    <lineage>
        <taxon>Bacteria</taxon>
        <taxon>Pseudomonadati</taxon>
        <taxon>Bacteroidota</taxon>
        <taxon>Flavobacteriia</taxon>
        <taxon>Flavobacteriales</taxon>
        <taxon>Flavobacteriaceae</taxon>
        <taxon>Formosa</taxon>
    </lineage>
</organism>